<gene>
    <name evidence="1" type="ORF">MACH21_22180</name>
</gene>
<dbReference type="KEGG" id="rmai:MACH21_22180"/>
<protein>
    <recommendedName>
        <fullName evidence="3">Glycosyl transferase family 2</fullName>
    </recommendedName>
</protein>
<dbReference type="AlphaFoldDB" id="A0AA48KND1"/>
<reference evidence="1 2" key="1">
    <citation type="submission" date="2023-01" db="EMBL/GenBank/DDBJ databases">
        <title>Complete genome sequence of Roseicyclus marinus strain Dej080120_10.</title>
        <authorList>
            <person name="Ueki S."/>
            <person name="Maruyama F."/>
        </authorList>
    </citation>
    <scope>NUCLEOTIDE SEQUENCE [LARGE SCALE GENOMIC DNA]</scope>
    <source>
        <strain evidence="1 2">Dej080120_10</strain>
    </source>
</reference>
<proteinExistence type="predicted"/>
<name>A0AA48KND1_9RHOB</name>
<dbReference type="RefSeq" id="WP_338271924.1">
    <property type="nucleotide sequence ID" value="NZ_AP027266.1"/>
</dbReference>
<keyword evidence="2" id="KW-1185">Reference proteome</keyword>
<dbReference type="Pfam" id="PF13704">
    <property type="entry name" value="Glyco_tranf_2_4"/>
    <property type="match status" value="1"/>
</dbReference>
<accession>A0AA48KND1</accession>
<evidence type="ECO:0000313" key="2">
    <source>
        <dbReference type="Proteomes" id="UP001337723"/>
    </source>
</evidence>
<evidence type="ECO:0008006" key="3">
    <source>
        <dbReference type="Google" id="ProtNLM"/>
    </source>
</evidence>
<sequence>MTLPPLTVATIAREPLPVLDRFLRWHLAQGAARIILFLDDPDDPAQHHLTGDPRVEIRLCTPAFWSALGLEPDARFTRRQRAVMTLAYRDVAEGWVMILDADELMWMPGRTLPEALATLPAETLSLRVATAEQVTLADGTGAFRLPIPRAAVNGIYGADADLFRPRFGLVGHPEGKSIHRAALPGLRLKLHWAETETGETLPGALWGAAENAYLLHYFAPGYAPWRAKMDWRAGAHGFAGPLKDRLAAIAALPDPEPGYRALYDRLHHLTEAEATALAAAGGLLRTAPPLPGA</sequence>
<organism evidence="1 2">
    <name type="scientific">Roseicyclus marinus</name>
    <dbReference type="NCBI Taxonomy" id="2161673"/>
    <lineage>
        <taxon>Bacteria</taxon>
        <taxon>Pseudomonadati</taxon>
        <taxon>Pseudomonadota</taxon>
        <taxon>Alphaproteobacteria</taxon>
        <taxon>Rhodobacterales</taxon>
        <taxon>Roseobacteraceae</taxon>
        <taxon>Roseicyclus</taxon>
    </lineage>
</organism>
<dbReference type="Proteomes" id="UP001337723">
    <property type="component" value="Chromosome"/>
</dbReference>
<dbReference type="EMBL" id="AP027266">
    <property type="protein sequence ID" value="BDW86041.1"/>
    <property type="molecule type" value="Genomic_DNA"/>
</dbReference>
<evidence type="ECO:0000313" key="1">
    <source>
        <dbReference type="EMBL" id="BDW86041.1"/>
    </source>
</evidence>